<dbReference type="KEGG" id="cyj:Cyan7822_2199"/>
<dbReference type="OrthoDB" id="9772751at2"/>
<proteinExistence type="predicted"/>
<dbReference type="InterPro" id="IPR052356">
    <property type="entry name" value="Thiol_S-MT"/>
</dbReference>
<dbReference type="InterPro" id="IPR029063">
    <property type="entry name" value="SAM-dependent_MTases_sf"/>
</dbReference>
<keyword evidence="2" id="KW-0489">Methyltransferase</keyword>
<dbReference type="CDD" id="cd02440">
    <property type="entry name" value="AdoMet_MTases"/>
    <property type="match status" value="1"/>
</dbReference>
<accession>E0UE53</accession>
<dbReference type="AlphaFoldDB" id="E0UE53"/>
<dbReference type="EMBL" id="CP002198">
    <property type="protein sequence ID" value="ADN14178.1"/>
    <property type="molecule type" value="Genomic_DNA"/>
</dbReference>
<evidence type="ECO:0000313" key="2">
    <source>
        <dbReference type="EMBL" id="ADN14178.1"/>
    </source>
</evidence>
<dbReference type="Pfam" id="PF08241">
    <property type="entry name" value="Methyltransf_11"/>
    <property type="match status" value="1"/>
</dbReference>
<dbReference type="PANTHER" id="PTHR45036:SF1">
    <property type="entry name" value="METHYLTRANSFERASE LIKE 7A"/>
    <property type="match status" value="1"/>
</dbReference>
<dbReference type="GO" id="GO:0008757">
    <property type="term" value="F:S-adenosylmethionine-dependent methyltransferase activity"/>
    <property type="evidence" value="ECO:0007669"/>
    <property type="project" value="InterPro"/>
</dbReference>
<evidence type="ECO:0000259" key="1">
    <source>
        <dbReference type="Pfam" id="PF08241"/>
    </source>
</evidence>
<sequence>MGFYSNVILPWLIDINMSDPKISEYRKQVLSEVSGEVLEIGFGTGLNLAYYPSSVEKITTVDVNPGMNKLAQKRLKKTQIMVDNRVLNGENLPMKDESFDAVVSTWTLCSIAKVDQAIQEIHRVLKPGGKFFFIEHGLSNESSVQVWQNRLNPLQKIIGDGCHLNRNIRAIISQTFKTVSLEEFYVPDLPKIIGYMYKGVATK</sequence>
<dbReference type="PANTHER" id="PTHR45036">
    <property type="entry name" value="METHYLTRANSFERASE LIKE 7B"/>
    <property type="match status" value="1"/>
</dbReference>
<organism evidence="2 3">
    <name type="scientific">Gloeothece verrucosa (strain PCC 7822)</name>
    <name type="common">Cyanothece sp. (strain PCC 7822)</name>
    <dbReference type="NCBI Taxonomy" id="497965"/>
    <lineage>
        <taxon>Bacteria</taxon>
        <taxon>Bacillati</taxon>
        <taxon>Cyanobacteriota</taxon>
        <taxon>Cyanophyceae</taxon>
        <taxon>Oscillatoriophycideae</taxon>
        <taxon>Chroococcales</taxon>
        <taxon>Aphanothecaceae</taxon>
        <taxon>Gloeothece</taxon>
        <taxon>Gloeothece verrucosa</taxon>
    </lineage>
</organism>
<keyword evidence="2" id="KW-0808">Transferase</keyword>
<dbReference type="STRING" id="497965.Cyan7822_2199"/>
<dbReference type="GO" id="GO:0032259">
    <property type="term" value="P:methylation"/>
    <property type="evidence" value="ECO:0007669"/>
    <property type="project" value="UniProtKB-KW"/>
</dbReference>
<feature type="domain" description="Methyltransferase type 11" evidence="1">
    <location>
        <begin position="38"/>
        <end position="133"/>
    </location>
</feature>
<dbReference type="RefSeq" id="WP_013322283.1">
    <property type="nucleotide sequence ID" value="NC_014501.1"/>
</dbReference>
<dbReference type="HOGENOM" id="CLU_037990_7_4_3"/>
<dbReference type="Proteomes" id="UP000008206">
    <property type="component" value="Chromosome"/>
</dbReference>
<gene>
    <name evidence="2" type="ordered locus">Cyan7822_2199</name>
</gene>
<dbReference type="InterPro" id="IPR013216">
    <property type="entry name" value="Methyltransf_11"/>
</dbReference>
<dbReference type="SUPFAM" id="SSF53335">
    <property type="entry name" value="S-adenosyl-L-methionine-dependent methyltransferases"/>
    <property type="match status" value="1"/>
</dbReference>
<dbReference type="eggNOG" id="COG2226">
    <property type="taxonomic scope" value="Bacteria"/>
</dbReference>
<evidence type="ECO:0000313" key="3">
    <source>
        <dbReference type="Proteomes" id="UP000008206"/>
    </source>
</evidence>
<reference evidence="3" key="1">
    <citation type="journal article" date="2011" name="MBio">
        <title>Novel metabolic attributes of the genus Cyanothece, comprising a group of unicellular nitrogen-fixing Cyanobacteria.</title>
        <authorList>
            <person name="Bandyopadhyay A."/>
            <person name="Elvitigala T."/>
            <person name="Welsh E."/>
            <person name="Stockel J."/>
            <person name="Liberton M."/>
            <person name="Min H."/>
            <person name="Sherman L.A."/>
            <person name="Pakrasi H.B."/>
        </authorList>
    </citation>
    <scope>NUCLEOTIDE SEQUENCE [LARGE SCALE GENOMIC DNA]</scope>
    <source>
        <strain evidence="3">PCC 7822</strain>
    </source>
</reference>
<name>E0UE53_GLOV7</name>
<dbReference type="Gene3D" id="3.40.50.150">
    <property type="entry name" value="Vaccinia Virus protein VP39"/>
    <property type="match status" value="1"/>
</dbReference>
<keyword evidence="3" id="KW-1185">Reference proteome</keyword>
<protein>
    <submittedName>
        <fullName evidence="2">Methyltransferase type 11</fullName>
    </submittedName>
</protein>